<evidence type="ECO:0000313" key="2">
    <source>
        <dbReference type="EMBL" id="PPQ97366.1"/>
    </source>
</evidence>
<accession>A0A409Y2U4</accession>
<reference evidence="2 3" key="1">
    <citation type="journal article" date="2018" name="Evol. Lett.">
        <title>Horizontal gene cluster transfer increased hallucinogenic mushroom diversity.</title>
        <authorList>
            <person name="Reynolds H.T."/>
            <person name="Vijayakumar V."/>
            <person name="Gluck-Thaler E."/>
            <person name="Korotkin H.B."/>
            <person name="Matheny P.B."/>
            <person name="Slot J.C."/>
        </authorList>
    </citation>
    <scope>NUCLEOTIDE SEQUENCE [LARGE SCALE GENOMIC DNA]</scope>
    <source>
        <strain evidence="2 3">SRW20</strain>
    </source>
</reference>
<keyword evidence="3" id="KW-1185">Reference proteome</keyword>
<proteinExistence type="predicted"/>
<comment type="caution">
    <text evidence="2">The sequence shown here is derived from an EMBL/GenBank/DDBJ whole genome shotgun (WGS) entry which is preliminary data.</text>
</comment>
<dbReference type="OrthoDB" id="3066739at2759"/>
<gene>
    <name evidence="2" type="ORF">CVT26_006599</name>
</gene>
<dbReference type="AlphaFoldDB" id="A0A409Y2U4"/>
<feature type="compositionally biased region" description="Basic and acidic residues" evidence="1">
    <location>
        <begin position="16"/>
        <end position="26"/>
    </location>
</feature>
<dbReference type="STRING" id="231916.A0A409Y2U4"/>
<name>A0A409Y2U4_9AGAR</name>
<dbReference type="Proteomes" id="UP000284706">
    <property type="component" value="Unassembled WGS sequence"/>
</dbReference>
<evidence type="ECO:0000313" key="3">
    <source>
        <dbReference type="Proteomes" id="UP000284706"/>
    </source>
</evidence>
<feature type="region of interest" description="Disordered" evidence="1">
    <location>
        <begin position="1"/>
        <end position="44"/>
    </location>
</feature>
<dbReference type="EMBL" id="NHYE01001261">
    <property type="protein sequence ID" value="PPQ97366.1"/>
    <property type="molecule type" value="Genomic_DNA"/>
</dbReference>
<organism evidence="2 3">
    <name type="scientific">Gymnopilus dilepis</name>
    <dbReference type="NCBI Taxonomy" id="231916"/>
    <lineage>
        <taxon>Eukaryota</taxon>
        <taxon>Fungi</taxon>
        <taxon>Dikarya</taxon>
        <taxon>Basidiomycota</taxon>
        <taxon>Agaricomycotina</taxon>
        <taxon>Agaricomycetes</taxon>
        <taxon>Agaricomycetidae</taxon>
        <taxon>Agaricales</taxon>
        <taxon>Agaricineae</taxon>
        <taxon>Hymenogastraceae</taxon>
        <taxon>Gymnopilus</taxon>
    </lineage>
</organism>
<evidence type="ECO:0000256" key="1">
    <source>
        <dbReference type="SAM" id="MobiDB-lite"/>
    </source>
</evidence>
<sequence length="276" mass="31528">MPRRSERLSFKGSKSYAEDLDNHPDDVMDLAQPHPPGSRKRKLIEGDHENDVPMACGSRKCKKPRPQKGQLQKLLDLPLDLVLEAERNPQIFSLLDPLDLLHLAWTSKGLRRVLMSRSSEAVWKAARSNIIPALPCCPEDLSEPEYAYLMFVGACSVCGKKVKSLHIVWSARMRICDTCLPKEFQETTPLWERSYWMDSALSIVQPFVPLLTVTVKSGRNSYHRELYHIATDLQLLKAYKEASDVVAWAQSHAEACEVWYQDMLSIRKQEYGAYLV</sequence>
<protein>
    <recommendedName>
        <fullName evidence="4">F-box domain-containing protein</fullName>
    </recommendedName>
</protein>
<dbReference type="InterPro" id="IPR036047">
    <property type="entry name" value="F-box-like_dom_sf"/>
</dbReference>
<dbReference type="InParanoid" id="A0A409Y2U4"/>
<evidence type="ECO:0008006" key="4">
    <source>
        <dbReference type="Google" id="ProtNLM"/>
    </source>
</evidence>
<dbReference type="SUPFAM" id="SSF81383">
    <property type="entry name" value="F-box domain"/>
    <property type="match status" value="1"/>
</dbReference>